<proteinExistence type="predicted"/>
<dbReference type="Gramene" id="GBG81009">
    <property type="protein sequence ID" value="GBG81009"/>
    <property type="gene ID" value="CBR_g31565"/>
</dbReference>
<dbReference type="InterPro" id="IPR029071">
    <property type="entry name" value="Ubiquitin-like_domsf"/>
</dbReference>
<protein>
    <recommendedName>
        <fullName evidence="2">Ubiquitin-like domain-containing protein</fullName>
    </recommendedName>
</protein>
<dbReference type="SUPFAM" id="SSF54236">
    <property type="entry name" value="Ubiquitin-like"/>
    <property type="match status" value="1"/>
</dbReference>
<name>A0A388LFB8_CHABU</name>
<gene>
    <name evidence="3" type="ORF">CBR_g31565</name>
</gene>
<dbReference type="EMBL" id="BFEA01000363">
    <property type="protein sequence ID" value="GBG81009.1"/>
    <property type="molecule type" value="Genomic_DNA"/>
</dbReference>
<feature type="region of interest" description="Disordered" evidence="1">
    <location>
        <begin position="1"/>
        <end position="46"/>
    </location>
</feature>
<dbReference type="PROSITE" id="PS50053">
    <property type="entry name" value="UBIQUITIN_2"/>
    <property type="match status" value="1"/>
</dbReference>
<dbReference type="OrthoDB" id="9994687at2759"/>
<dbReference type="AlphaFoldDB" id="A0A388LFB8"/>
<organism evidence="3 4">
    <name type="scientific">Chara braunii</name>
    <name type="common">Braun's stonewort</name>
    <dbReference type="NCBI Taxonomy" id="69332"/>
    <lineage>
        <taxon>Eukaryota</taxon>
        <taxon>Viridiplantae</taxon>
        <taxon>Streptophyta</taxon>
        <taxon>Charophyceae</taxon>
        <taxon>Charales</taxon>
        <taxon>Characeae</taxon>
        <taxon>Chara</taxon>
    </lineage>
</organism>
<dbReference type="InterPro" id="IPR000626">
    <property type="entry name" value="Ubiquitin-like_dom"/>
</dbReference>
<feature type="domain" description="Ubiquitin-like" evidence="2">
    <location>
        <begin position="134"/>
        <end position="218"/>
    </location>
</feature>
<evidence type="ECO:0000259" key="2">
    <source>
        <dbReference type="PROSITE" id="PS50053"/>
    </source>
</evidence>
<accession>A0A388LFB8</accession>
<sequence>MASPGTANEELAMSSVSSDTSGGGEGCRGDSVSPGGGAESETSGGFSVVWRTSGEAEVKMVRILKEEISDEEMSIRDFEQLLERKTGQRVQSLWFHGVPLEKDRASYKLCHLVPLFDATPLRFAVSTASKNDSLRLFVEPSRNGVSCGDTLELFPVSDETSVEGVKRMIKSKGGYDVESQVLYLHNNSYEALEDRTPLYSLDIESGSTLKLHLLRTGAEEEEDSDMLTMASPPGAAGFFPSIGRASRAHMSMPLPPQPHCGCRFPSSDPLMGVGGFQTMSFLPLRGSGGGSFPLAGASPQLLGASCPPLGGMVGSSLFTDVSDDTSMVRESFSDSAPDWRVCSKGLNVEGSCLNFRQSCRVTYNPVICPVGFGPFNLMLDKARCPLCDSEITPITCGFYDCEWRFEGVKSTGKESVSSDWKLLEGEGCDGVVAAIAILIEGLSLARWLS</sequence>
<evidence type="ECO:0000313" key="3">
    <source>
        <dbReference type="EMBL" id="GBG81009.1"/>
    </source>
</evidence>
<dbReference type="CDD" id="cd17039">
    <property type="entry name" value="Ubl_ubiquitin_like"/>
    <property type="match status" value="1"/>
</dbReference>
<reference evidence="3 4" key="1">
    <citation type="journal article" date="2018" name="Cell">
        <title>The Chara Genome: Secondary Complexity and Implications for Plant Terrestrialization.</title>
        <authorList>
            <person name="Nishiyama T."/>
            <person name="Sakayama H."/>
            <person name="Vries J.D."/>
            <person name="Buschmann H."/>
            <person name="Saint-Marcoux D."/>
            <person name="Ullrich K.K."/>
            <person name="Haas F.B."/>
            <person name="Vanderstraeten L."/>
            <person name="Becker D."/>
            <person name="Lang D."/>
            <person name="Vosolsobe S."/>
            <person name="Rombauts S."/>
            <person name="Wilhelmsson P.K.I."/>
            <person name="Janitza P."/>
            <person name="Kern R."/>
            <person name="Heyl A."/>
            <person name="Rumpler F."/>
            <person name="Villalobos L.I.A.C."/>
            <person name="Clay J.M."/>
            <person name="Skokan R."/>
            <person name="Toyoda A."/>
            <person name="Suzuki Y."/>
            <person name="Kagoshima H."/>
            <person name="Schijlen E."/>
            <person name="Tajeshwar N."/>
            <person name="Catarino B."/>
            <person name="Hetherington A.J."/>
            <person name="Saltykova A."/>
            <person name="Bonnot C."/>
            <person name="Breuninger H."/>
            <person name="Symeonidi A."/>
            <person name="Radhakrishnan G.V."/>
            <person name="Van Nieuwerburgh F."/>
            <person name="Deforce D."/>
            <person name="Chang C."/>
            <person name="Karol K.G."/>
            <person name="Hedrich R."/>
            <person name="Ulvskov P."/>
            <person name="Glockner G."/>
            <person name="Delwiche C.F."/>
            <person name="Petrasek J."/>
            <person name="Van de Peer Y."/>
            <person name="Friml J."/>
            <person name="Beilby M."/>
            <person name="Dolan L."/>
            <person name="Kohara Y."/>
            <person name="Sugano S."/>
            <person name="Fujiyama A."/>
            <person name="Delaux P.-M."/>
            <person name="Quint M."/>
            <person name="TheiBen G."/>
            <person name="Hagemann M."/>
            <person name="Harholt J."/>
            <person name="Dunand C."/>
            <person name="Zachgo S."/>
            <person name="Langdale J."/>
            <person name="Maumus F."/>
            <person name="Straeten D.V.D."/>
            <person name="Gould S.B."/>
            <person name="Rensing S.A."/>
        </authorList>
    </citation>
    <scope>NUCLEOTIDE SEQUENCE [LARGE SCALE GENOMIC DNA]</scope>
    <source>
        <strain evidence="3 4">S276</strain>
    </source>
</reference>
<evidence type="ECO:0000256" key="1">
    <source>
        <dbReference type="SAM" id="MobiDB-lite"/>
    </source>
</evidence>
<evidence type="ECO:0000313" key="4">
    <source>
        <dbReference type="Proteomes" id="UP000265515"/>
    </source>
</evidence>
<comment type="caution">
    <text evidence="3">The sequence shown here is derived from an EMBL/GenBank/DDBJ whole genome shotgun (WGS) entry which is preliminary data.</text>
</comment>
<dbReference type="Gene3D" id="3.10.20.90">
    <property type="entry name" value="Phosphatidylinositol 3-kinase Catalytic Subunit, Chain A, domain 1"/>
    <property type="match status" value="1"/>
</dbReference>
<keyword evidence="4" id="KW-1185">Reference proteome</keyword>
<dbReference type="Proteomes" id="UP000265515">
    <property type="component" value="Unassembled WGS sequence"/>
</dbReference>